<evidence type="ECO:0000256" key="1">
    <source>
        <dbReference type="SAM" id="MobiDB-lite"/>
    </source>
</evidence>
<comment type="caution">
    <text evidence="2">The sequence shown here is derived from an EMBL/GenBank/DDBJ whole genome shotgun (WGS) entry which is preliminary data.</text>
</comment>
<dbReference type="EMBL" id="JASNJE010000010">
    <property type="protein sequence ID" value="MDK3073539.1"/>
    <property type="molecule type" value="Genomic_DNA"/>
</dbReference>
<protein>
    <submittedName>
        <fullName evidence="2">Baseplate J/gp47 family protein</fullName>
    </submittedName>
</protein>
<feature type="region of interest" description="Disordered" evidence="1">
    <location>
        <begin position="785"/>
        <end position="804"/>
    </location>
</feature>
<sequence length="804" mass="84130">MSGPGAYGLVWDQAEIGSGGWQGIEALNFTDPTPAGIAAELRVQLIRPADGLQPGDLLLRGPDGPAPAFTVSVGDGDTVILVRFAQPAAGRLPRGRHRVTLDSGGADPLHPFFAGGVFDFYIDCPAGDCRPDIAPEAPATGPDPAIDMATKDYAGFLKVAQDWVRATDPNWSDLAPASIEATLIEVLAHHAEMLSIHQDRVVQEAFVDTARERISLTRHAAFLGLELDQGRTAGTVVAIDVAQAGYLPAGTPLERREQGGRVTTRFETLDAVFLDPRWNAGLADPADGSGLLAAAWPGAADAVLPAGSTGLLVLGWDRGLAPGQRIALVQGARTHVATLTDLIEFEAPGWAALPSDPPSVAPVQVTQLCWDAPSAVAFQPWSDASGLPLLISANVIGARHGETRIAATDPEAGMIGFGSGRRDLVSASDTATGQVLLRALRTPEGEVLMDPGPPPRPAISLTVGDAAFTWQPNLRTSSGFDRHFSTERDSDGSVWLIFGDGVRGRALPLQGVAIVARYRRGDPAAGNIGAFALNSVGRFPDGDSRNDDIAALAVIATTNITAASGGRRPVSAEVARDLIPESIRHPALERCVTPEDYRRAAETVPGVAQAAAKPLGGIFNTIALLVAPEEGDTLPPELADAVWAHVDGLRMAGREHVVRPPDYVPLDIALLLCPADGAGAGAMRDQARAALVPGTAARPGFFHRSRIGFGAEVRLADILAAVQRQPAIGAVRALAFRPLLDAGPDPVRRAIRLGPTEIAQFAGNDARPDRGRLTLRIQGIDPVDPPAAFVVGGPAPEPAKETTP</sequence>
<name>A0ABT7FEJ2_9RHOB</name>
<dbReference type="Proteomes" id="UP001227126">
    <property type="component" value="Unassembled WGS sequence"/>
</dbReference>
<evidence type="ECO:0000313" key="3">
    <source>
        <dbReference type="Proteomes" id="UP001227126"/>
    </source>
</evidence>
<accession>A0ABT7FEJ2</accession>
<gene>
    <name evidence="2" type="ORF">QO034_10485</name>
</gene>
<dbReference type="RefSeq" id="WP_284485480.1">
    <property type="nucleotide sequence ID" value="NZ_JASNJE010000010.1"/>
</dbReference>
<proteinExistence type="predicted"/>
<keyword evidence="3" id="KW-1185">Reference proteome</keyword>
<evidence type="ECO:0000313" key="2">
    <source>
        <dbReference type="EMBL" id="MDK3073539.1"/>
    </source>
</evidence>
<reference evidence="2 3" key="1">
    <citation type="submission" date="2023-05" db="EMBL/GenBank/DDBJ databases">
        <title>Sedimentitalea sp. nov. JM2-8.</title>
        <authorList>
            <person name="Huang J."/>
        </authorList>
    </citation>
    <scope>NUCLEOTIDE SEQUENCE [LARGE SCALE GENOMIC DNA]</scope>
    <source>
        <strain evidence="2 3">JM2-8</strain>
    </source>
</reference>
<organism evidence="2 3">
    <name type="scientific">Sedimentitalea xiamensis</name>
    <dbReference type="NCBI Taxonomy" id="3050037"/>
    <lineage>
        <taxon>Bacteria</taxon>
        <taxon>Pseudomonadati</taxon>
        <taxon>Pseudomonadota</taxon>
        <taxon>Alphaproteobacteria</taxon>
        <taxon>Rhodobacterales</taxon>
        <taxon>Paracoccaceae</taxon>
        <taxon>Sedimentitalea</taxon>
    </lineage>
</organism>